<accession>A0A399P9E0</accession>
<gene>
    <name evidence="1" type="ORF">DZF97_14500</name>
</gene>
<protein>
    <submittedName>
        <fullName evidence="1">DNA alkylation repair protein</fullName>
    </submittedName>
</protein>
<organism evidence="1 2">
    <name type="scientific">Clavibacter nebraskensis</name>
    <dbReference type="NCBI Taxonomy" id="31963"/>
    <lineage>
        <taxon>Bacteria</taxon>
        <taxon>Bacillati</taxon>
        <taxon>Actinomycetota</taxon>
        <taxon>Actinomycetes</taxon>
        <taxon>Micrococcales</taxon>
        <taxon>Microbacteriaceae</taxon>
        <taxon>Clavibacter</taxon>
    </lineage>
</organism>
<evidence type="ECO:0000313" key="1">
    <source>
        <dbReference type="EMBL" id="RIJ02542.1"/>
    </source>
</evidence>
<dbReference type="EMBL" id="QWED01000633">
    <property type="protein sequence ID" value="RIJ02542.1"/>
    <property type="molecule type" value="Genomic_DNA"/>
</dbReference>
<feature type="non-terminal residue" evidence="1">
    <location>
        <position position="1"/>
    </location>
</feature>
<reference evidence="1 2" key="1">
    <citation type="submission" date="2018-08" db="EMBL/GenBank/DDBJ databases">
        <title>Genome Sequence of Clavibacter michiganensis Subspecies type strains, and the Atypical Peach-Colored Strains Isolated from Tomato.</title>
        <authorList>
            <person name="Osdaghi E."/>
            <person name="Portier P."/>
            <person name="Briand M."/>
            <person name="Jacques M.-A."/>
        </authorList>
    </citation>
    <scope>NUCLEOTIDE SEQUENCE [LARGE SCALE GENOMIC DNA]</scope>
    <source>
        <strain evidence="1 2">CFBP 7577</strain>
    </source>
</reference>
<dbReference type="Proteomes" id="UP000265361">
    <property type="component" value="Unassembled WGS sequence"/>
</dbReference>
<dbReference type="AlphaFoldDB" id="A0A399P9E0"/>
<comment type="caution">
    <text evidence="1">The sequence shown here is derived from an EMBL/GenBank/DDBJ whole genome shotgun (WGS) entry which is preliminary data.</text>
</comment>
<sequence length="35" mass="3926">RARAAEAARRGGHDVVREAAERVRDLVRETRPDLA</sequence>
<name>A0A399P9E0_9MICO</name>
<evidence type="ECO:0000313" key="2">
    <source>
        <dbReference type="Proteomes" id="UP000265361"/>
    </source>
</evidence>
<proteinExistence type="predicted"/>